<dbReference type="SUPFAM" id="SSF52540">
    <property type="entry name" value="P-loop containing nucleoside triphosphate hydrolases"/>
    <property type="match status" value="1"/>
</dbReference>
<protein>
    <submittedName>
        <fullName evidence="3">Chromosome partitioning protein</fullName>
    </submittedName>
</protein>
<dbReference type="PANTHER" id="PTHR13696">
    <property type="entry name" value="P-LOOP CONTAINING NUCLEOSIDE TRIPHOSPHATE HYDROLASE"/>
    <property type="match status" value="1"/>
</dbReference>
<dbReference type="AlphaFoldDB" id="A0A1K2HK41"/>
<dbReference type="Proteomes" id="UP000185655">
    <property type="component" value="Unassembled WGS sequence"/>
</dbReference>
<dbReference type="Proteomes" id="UP000218979">
    <property type="component" value="Unassembled WGS sequence"/>
</dbReference>
<dbReference type="OrthoDB" id="9791162at2"/>
<sequence>MEVISFMAIKGGVGKTTMAFQLAKFLQDRKKKVLLIDMDGQKSLTGTFESENVSFKNSLSISDILSNPSITEEETAINDFISFIPSVSNLDNLTDLLSIKPNKELLLFMWFSRNIDRLEKSYEYVIIDLPPAWNLLTKNGVAVSDKIISPLDPSRFGYESHIKVLQSIATLKKEVVDPVSGKSYITATVNFLGNRVKHNTKTSKEFLSALKGIDNVIGIIPEKELINASMLEKLGIEEYLRKEEKLKEQEKFLILINDIFSNILEA</sequence>
<dbReference type="InterPro" id="IPR027417">
    <property type="entry name" value="P-loop_NTPase"/>
</dbReference>
<evidence type="ECO:0000313" key="3">
    <source>
        <dbReference type="EMBL" id="SFZ77134.1"/>
    </source>
</evidence>
<evidence type="ECO:0000313" key="4">
    <source>
        <dbReference type="Proteomes" id="UP000185655"/>
    </source>
</evidence>
<dbReference type="PANTHER" id="PTHR13696:SF99">
    <property type="entry name" value="COBYRINIC ACID AC-DIAMIDE SYNTHASE"/>
    <property type="match status" value="1"/>
</dbReference>
<evidence type="ECO:0000313" key="5">
    <source>
        <dbReference type="Proteomes" id="UP000218979"/>
    </source>
</evidence>
<dbReference type="Pfam" id="PF13614">
    <property type="entry name" value="AAA_31"/>
    <property type="match status" value="1"/>
</dbReference>
<dbReference type="STRING" id="1122154.SAMN02746068_02195"/>
<gene>
    <name evidence="2" type="ORF">RR45_GL001482</name>
    <name evidence="3" type="ORF">SAMN02746068_02195</name>
</gene>
<reference evidence="2 5" key="1">
    <citation type="submission" date="2014-12" db="EMBL/GenBank/DDBJ databases">
        <title>Draft genome sequences of 10 type strains of Lactococcus.</title>
        <authorList>
            <person name="Sun Z."/>
            <person name="Zhong Z."/>
            <person name="Liu W."/>
            <person name="Zhang W."/>
            <person name="Zhang H."/>
        </authorList>
    </citation>
    <scope>NUCLEOTIDE SEQUENCE [LARGE SCALE GENOMIC DNA]</scope>
    <source>
        <strain evidence="2 5">DSM 22330</strain>
    </source>
</reference>
<name>A0A1K2HK41_9LACT</name>
<dbReference type="EMBL" id="JXJT01000039">
    <property type="protein sequence ID" value="PCR99436.1"/>
    <property type="molecule type" value="Genomic_DNA"/>
</dbReference>
<keyword evidence="5" id="KW-1185">Reference proteome</keyword>
<proteinExistence type="predicted"/>
<feature type="domain" description="AAA" evidence="1">
    <location>
        <begin position="1"/>
        <end position="174"/>
    </location>
</feature>
<dbReference type="RefSeq" id="WP_031367197.1">
    <property type="nucleotide sequence ID" value="NZ_FPKS01000032.1"/>
</dbReference>
<dbReference type="InterPro" id="IPR050678">
    <property type="entry name" value="DNA_Partitioning_ATPase"/>
</dbReference>
<dbReference type="CDD" id="cd02042">
    <property type="entry name" value="ParAB_family"/>
    <property type="match status" value="1"/>
</dbReference>
<dbReference type="Gene3D" id="3.40.50.300">
    <property type="entry name" value="P-loop containing nucleotide triphosphate hydrolases"/>
    <property type="match status" value="1"/>
</dbReference>
<evidence type="ECO:0000259" key="1">
    <source>
        <dbReference type="Pfam" id="PF13614"/>
    </source>
</evidence>
<organism evidence="3 4">
    <name type="scientific">Pseudolactococcus chungangensis CAU 28 = DSM 22330</name>
    <dbReference type="NCBI Taxonomy" id="1122154"/>
    <lineage>
        <taxon>Bacteria</taxon>
        <taxon>Bacillati</taxon>
        <taxon>Bacillota</taxon>
        <taxon>Bacilli</taxon>
        <taxon>Lactobacillales</taxon>
        <taxon>Streptococcaceae</taxon>
        <taxon>Pseudolactococcus</taxon>
    </lineage>
</organism>
<evidence type="ECO:0000313" key="2">
    <source>
        <dbReference type="EMBL" id="PCR99436.1"/>
    </source>
</evidence>
<dbReference type="InterPro" id="IPR025669">
    <property type="entry name" value="AAA_dom"/>
</dbReference>
<accession>A0A1K2HK41</accession>
<reference evidence="3 4" key="2">
    <citation type="submission" date="2016-11" db="EMBL/GenBank/DDBJ databases">
        <authorList>
            <person name="Jaros S."/>
            <person name="Januszkiewicz K."/>
            <person name="Wedrychowicz H."/>
        </authorList>
    </citation>
    <scope>NUCLEOTIDE SEQUENCE [LARGE SCALE GENOMIC DNA]</scope>
    <source>
        <strain evidence="3 4">DSM 22330</strain>
    </source>
</reference>
<dbReference type="EMBL" id="FPKS01000032">
    <property type="protein sequence ID" value="SFZ77134.1"/>
    <property type="molecule type" value="Genomic_DNA"/>
</dbReference>